<evidence type="ECO:0000256" key="4">
    <source>
        <dbReference type="ARBA" id="ARBA00022741"/>
    </source>
</evidence>
<dbReference type="SMART" id="SM00174">
    <property type="entry name" value="RHO"/>
    <property type="match status" value="1"/>
</dbReference>
<dbReference type="InterPro" id="IPR005225">
    <property type="entry name" value="Small_GTP-bd"/>
</dbReference>
<dbReference type="AlphaFoldDB" id="A0A164PNV3"/>
<dbReference type="InterPro" id="IPR027417">
    <property type="entry name" value="P-loop_NTPase"/>
</dbReference>
<keyword evidence="8" id="KW-0636">Prenylation</keyword>
<keyword evidence="2" id="KW-1003">Cell membrane</keyword>
<dbReference type="PRINTS" id="PR00449">
    <property type="entry name" value="RASTRNSFRMNG"/>
</dbReference>
<evidence type="ECO:0000256" key="6">
    <source>
        <dbReference type="ARBA" id="ARBA00023136"/>
    </source>
</evidence>
<protein>
    <submittedName>
        <fullName evidence="11">Ras family protein member 10B</fullName>
    </submittedName>
</protein>
<evidence type="ECO:0000256" key="2">
    <source>
        <dbReference type="ARBA" id="ARBA00022475"/>
    </source>
</evidence>
<dbReference type="FunFam" id="3.40.50.300:FF:000303">
    <property type="entry name" value="GTP-binding protein Di-Ras2"/>
    <property type="match status" value="1"/>
</dbReference>
<accession>A0A164PNV3</accession>
<evidence type="ECO:0000256" key="5">
    <source>
        <dbReference type="ARBA" id="ARBA00023134"/>
    </source>
</evidence>
<dbReference type="SMART" id="SM00175">
    <property type="entry name" value="RAB"/>
    <property type="match status" value="1"/>
</dbReference>
<dbReference type="SMART" id="SM00173">
    <property type="entry name" value="RAS"/>
    <property type="match status" value="1"/>
</dbReference>
<evidence type="ECO:0000256" key="9">
    <source>
        <dbReference type="ARBA" id="ARBA00061515"/>
    </source>
</evidence>
<evidence type="ECO:0000256" key="8">
    <source>
        <dbReference type="ARBA" id="ARBA00023289"/>
    </source>
</evidence>
<keyword evidence="4" id="KW-0547">Nucleotide-binding</keyword>
<keyword evidence="7" id="KW-0449">Lipoprotein</keyword>
<evidence type="ECO:0000256" key="3">
    <source>
        <dbReference type="ARBA" id="ARBA00022481"/>
    </source>
</evidence>
<dbReference type="PROSITE" id="PS51420">
    <property type="entry name" value="RHO"/>
    <property type="match status" value="1"/>
</dbReference>
<sequence>MANENSEYRVVVFGAGRVGKSSLVLRFLKDIFRESYVPTVEDFYCQNVEFLSYTLDDQLIPCNNNSVCNLQIVDTAGSYCFPAMQRLNISKGRAFIMVYSVTSRQSLEQLESTWKTIREIKGSLNNVPVMLVGNKCDEIGARELTVEEGKERARLWSSSFIETSAKANYNVKKLFQVLLACLLAMVIANQGTPAMELSTNIEVPPDQNVEDWYYRTYYGHYYNPYGYYGHGYWRGRRSVEENKPGASVNVKPDTTDQDGNQYFSRGYYGRHSPHGGYGRRRGRHATKDQSTEASYYPSWGYNRGNYGSYPYRSSYYYGHYPASFSYAYSH</sequence>
<keyword evidence="12" id="KW-1185">Reference proteome</keyword>
<dbReference type="OrthoDB" id="5976022at2759"/>
<dbReference type="GO" id="GO:0005886">
    <property type="term" value="C:plasma membrane"/>
    <property type="evidence" value="ECO:0007669"/>
    <property type="project" value="UniProtKB-SubCell"/>
</dbReference>
<dbReference type="PROSITE" id="PS51421">
    <property type="entry name" value="RAS"/>
    <property type="match status" value="1"/>
</dbReference>
<feature type="region of interest" description="Disordered" evidence="10">
    <location>
        <begin position="243"/>
        <end position="265"/>
    </location>
</feature>
<comment type="similarity">
    <text evidence="9">Belongs to the small GTPase superfamily. Di-Ras family.</text>
</comment>
<dbReference type="PROSITE" id="PS51419">
    <property type="entry name" value="RAB"/>
    <property type="match status" value="1"/>
</dbReference>
<evidence type="ECO:0000256" key="1">
    <source>
        <dbReference type="ARBA" id="ARBA00004342"/>
    </source>
</evidence>
<dbReference type="NCBIfam" id="TIGR00231">
    <property type="entry name" value="small_GTP"/>
    <property type="match status" value="1"/>
</dbReference>
<evidence type="ECO:0000256" key="10">
    <source>
        <dbReference type="SAM" id="MobiDB-lite"/>
    </source>
</evidence>
<gene>
    <name evidence="11" type="ORF">APZ42_029544</name>
</gene>
<reference evidence="11 12" key="1">
    <citation type="submission" date="2016-03" db="EMBL/GenBank/DDBJ databases">
        <title>EvidentialGene: Evidence-directed Construction of Genes on Genomes.</title>
        <authorList>
            <person name="Gilbert D.G."/>
            <person name="Choi J.-H."/>
            <person name="Mockaitis K."/>
            <person name="Colbourne J."/>
            <person name="Pfrender M."/>
        </authorList>
    </citation>
    <scope>NUCLEOTIDE SEQUENCE [LARGE SCALE GENOMIC DNA]</scope>
    <source>
        <strain evidence="11 12">Xinb3</strain>
        <tissue evidence="11">Complete organism</tissue>
    </source>
</reference>
<keyword evidence="3" id="KW-0488">Methylation</keyword>
<keyword evidence="5" id="KW-0342">GTP-binding</keyword>
<dbReference type="EMBL" id="LRGB01002580">
    <property type="protein sequence ID" value="KZS07007.1"/>
    <property type="molecule type" value="Genomic_DNA"/>
</dbReference>
<comment type="subcellular location">
    <subcellularLocation>
        <location evidence="1">Cell membrane</location>
        <topology evidence="1">Lipid-anchor</topology>
        <orientation evidence="1">Cytoplasmic side</orientation>
    </subcellularLocation>
</comment>
<keyword evidence="6" id="KW-0472">Membrane</keyword>
<dbReference type="GO" id="GO:0003924">
    <property type="term" value="F:GTPase activity"/>
    <property type="evidence" value="ECO:0007669"/>
    <property type="project" value="InterPro"/>
</dbReference>
<evidence type="ECO:0000313" key="11">
    <source>
        <dbReference type="EMBL" id="KZS07007.1"/>
    </source>
</evidence>
<feature type="compositionally biased region" description="Basic residues" evidence="10">
    <location>
        <begin position="271"/>
        <end position="284"/>
    </location>
</feature>
<evidence type="ECO:0000313" key="12">
    <source>
        <dbReference type="Proteomes" id="UP000076858"/>
    </source>
</evidence>
<dbReference type="PANTHER" id="PTHR24070">
    <property type="entry name" value="RAS, DI-RAS, AND RHEB FAMILY MEMBERS OF SMALL GTPASE SUPERFAMILY"/>
    <property type="match status" value="1"/>
</dbReference>
<dbReference type="Proteomes" id="UP000076858">
    <property type="component" value="Unassembled WGS sequence"/>
</dbReference>
<dbReference type="STRING" id="35525.A0A164PNV3"/>
<comment type="caution">
    <text evidence="11">The sequence shown here is derived from an EMBL/GenBank/DDBJ whole genome shotgun (WGS) entry which is preliminary data.</text>
</comment>
<name>A0A164PNV3_9CRUS</name>
<feature type="region of interest" description="Disordered" evidence="10">
    <location>
        <begin position="270"/>
        <end position="289"/>
    </location>
</feature>
<dbReference type="SUPFAM" id="SSF52540">
    <property type="entry name" value="P-loop containing nucleoside triphosphate hydrolases"/>
    <property type="match status" value="1"/>
</dbReference>
<dbReference type="Pfam" id="PF00071">
    <property type="entry name" value="Ras"/>
    <property type="match status" value="1"/>
</dbReference>
<dbReference type="InterPro" id="IPR020849">
    <property type="entry name" value="Small_GTPase_Ras-type"/>
</dbReference>
<organism evidence="11 12">
    <name type="scientific">Daphnia magna</name>
    <dbReference type="NCBI Taxonomy" id="35525"/>
    <lineage>
        <taxon>Eukaryota</taxon>
        <taxon>Metazoa</taxon>
        <taxon>Ecdysozoa</taxon>
        <taxon>Arthropoda</taxon>
        <taxon>Crustacea</taxon>
        <taxon>Branchiopoda</taxon>
        <taxon>Diplostraca</taxon>
        <taxon>Cladocera</taxon>
        <taxon>Anomopoda</taxon>
        <taxon>Daphniidae</taxon>
        <taxon>Daphnia</taxon>
    </lineage>
</organism>
<dbReference type="GO" id="GO:0007165">
    <property type="term" value="P:signal transduction"/>
    <property type="evidence" value="ECO:0007669"/>
    <property type="project" value="InterPro"/>
</dbReference>
<dbReference type="InterPro" id="IPR001806">
    <property type="entry name" value="Small_GTPase"/>
</dbReference>
<dbReference type="Gene3D" id="3.40.50.300">
    <property type="entry name" value="P-loop containing nucleotide triphosphate hydrolases"/>
    <property type="match status" value="1"/>
</dbReference>
<evidence type="ECO:0000256" key="7">
    <source>
        <dbReference type="ARBA" id="ARBA00023288"/>
    </source>
</evidence>
<dbReference type="GO" id="GO:0005525">
    <property type="term" value="F:GTP binding"/>
    <property type="evidence" value="ECO:0007669"/>
    <property type="project" value="UniProtKB-KW"/>
</dbReference>
<proteinExistence type="inferred from homology"/>